<feature type="region of interest" description="Disordered" evidence="1">
    <location>
        <begin position="1"/>
        <end position="75"/>
    </location>
</feature>
<feature type="compositionally biased region" description="Basic and acidic residues" evidence="1">
    <location>
        <begin position="52"/>
        <end position="62"/>
    </location>
</feature>
<accession>A0A9Q1G4B1</accession>
<sequence length="284" mass="30979">MGRQSHQHSNIEVKKNLTQATPPWTPPKRPGPSSTGICTGSEAVPAKNTTRQKSDRYGERRLSPSPDSHSSLGAGPTAIKIVRKAPRSALILRWLGRSAEMLCVFYYMKRIYFQWEHSSRRSWSTRTRAIPRLQELKPNLDTGHRSPLTPRKSPPRPTAGSPPTTGDLTKGCAAVCEEQLFKVNGSRTPRLELRLSEPIPKAACPVCQAPLYYPIPPVSSDIAMMAACQHRGAPLFDVPPPALRECAVSALVTQAPRKPDSGEGNSGPELSVDRILSRAPTAPG</sequence>
<organism evidence="2 3">
    <name type="scientific">Synaphobranchus kaupii</name>
    <name type="common">Kaup's arrowtooth eel</name>
    <dbReference type="NCBI Taxonomy" id="118154"/>
    <lineage>
        <taxon>Eukaryota</taxon>
        <taxon>Metazoa</taxon>
        <taxon>Chordata</taxon>
        <taxon>Craniata</taxon>
        <taxon>Vertebrata</taxon>
        <taxon>Euteleostomi</taxon>
        <taxon>Actinopterygii</taxon>
        <taxon>Neopterygii</taxon>
        <taxon>Teleostei</taxon>
        <taxon>Anguilliformes</taxon>
        <taxon>Synaphobranchidae</taxon>
        <taxon>Synaphobranchus</taxon>
    </lineage>
</organism>
<feature type="region of interest" description="Disordered" evidence="1">
    <location>
        <begin position="253"/>
        <end position="284"/>
    </location>
</feature>
<proteinExistence type="predicted"/>
<reference evidence="2" key="1">
    <citation type="journal article" date="2023" name="Science">
        <title>Genome structures resolve the early diversification of teleost fishes.</title>
        <authorList>
            <person name="Parey E."/>
            <person name="Louis A."/>
            <person name="Montfort J."/>
            <person name="Bouchez O."/>
            <person name="Roques C."/>
            <person name="Iampietro C."/>
            <person name="Lluch J."/>
            <person name="Castinel A."/>
            <person name="Donnadieu C."/>
            <person name="Desvignes T."/>
            <person name="Floi Bucao C."/>
            <person name="Jouanno E."/>
            <person name="Wen M."/>
            <person name="Mejri S."/>
            <person name="Dirks R."/>
            <person name="Jansen H."/>
            <person name="Henkel C."/>
            <person name="Chen W.J."/>
            <person name="Zahm M."/>
            <person name="Cabau C."/>
            <person name="Klopp C."/>
            <person name="Thompson A.W."/>
            <person name="Robinson-Rechavi M."/>
            <person name="Braasch I."/>
            <person name="Lecointre G."/>
            <person name="Bobe J."/>
            <person name="Postlethwait J.H."/>
            <person name="Berthelot C."/>
            <person name="Roest Crollius H."/>
            <person name="Guiguen Y."/>
        </authorList>
    </citation>
    <scope>NUCLEOTIDE SEQUENCE</scope>
    <source>
        <strain evidence="2">WJC10195</strain>
    </source>
</reference>
<evidence type="ECO:0000313" key="3">
    <source>
        <dbReference type="Proteomes" id="UP001152622"/>
    </source>
</evidence>
<feature type="region of interest" description="Disordered" evidence="1">
    <location>
        <begin position="134"/>
        <end position="168"/>
    </location>
</feature>
<dbReference type="AlphaFoldDB" id="A0A9Q1G4B1"/>
<evidence type="ECO:0000256" key="1">
    <source>
        <dbReference type="SAM" id="MobiDB-lite"/>
    </source>
</evidence>
<evidence type="ECO:0000313" key="2">
    <source>
        <dbReference type="EMBL" id="KAJ8375229.1"/>
    </source>
</evidence>
<dbReference type="EMBL" id="JAINUF010000002">
    <property type="protein sequence ID" value="KAJ8375229.1"/>
    <property type="molecule type" value="Genomic_DNA"/>
</dbReference>
<comment type="caution">
    <text evidence="2">The sequence shown here is derived from an EMBL/GenBank/DDBJ whole genome shotgun (WGS) entry which is preliminary data.</text>
</comment>
<gene>
    <name evidence="2" type="ORF">SKAU_G00058090</name>
</gene>
<protein>
    <submittedName>
        <fullName evidence="2">Uncharacterized protein</fullName>
    </submittedName>
</protein>
<name>A0A9Q1G4B1_SYNKA</name>
<keyword evidence="3" id="KW-1185">Reference proteome</keyword>
<dbReference type="Proteomes" id="UP001152622">
    <property type="component" value="Chromosome 2"/>
</dbReference>